<keyword evidence="3" id="KW-0808">Transferase</keyword>
<evidence type="ECO:0000256" key="8">
    <source>
        <dbReference type="SAM" id="MobiDB-lite"/>
    </source>
</evidence>
<evidence type="ECO:0000256" key="9">
    <source>
        <dbReference type="SAM" id="Phobius"/>
    </source>
</evidence>
<protein>
    <submittedName>
        <fullName evidence="11">CAS1 domain-containing protein 1</fullName>
    </submittedName>
</protein>
<feature type="transmembrane region" description="Helical" evidence="9">
    <location>
        <begin position="649"/>
        <end position="671"/>
    </location>
</feature>
<dbReference type="Proteomes" id="UP000748531">
    <property type="component" value="Unassembled WGS sequence"/>
</dbReference>
<keyword evidence="7" id="KW-0325">Glycoprotein</keyword>
<comment type="subcellular location">
    <subcellularLocation>
        <location evidence="1">Membrane</location>
        <topology evidence="1">Multi-pass membrane protein</topology>
    </subcellularLocation>
</comment>
<keyword evidence="6 9" id="KW-0472">Membrane</keyword>
<feature type="transmembrane region" description="Helical" evidence="9">
    <location>
        <begin position="1070"/>
        <end position="1091"/>
    </location>
</feature>
<feature type="transmembrane region" description="Helical" evidence="9">
    <location>
        <begin position="571"/>
        <end position="590"/>
    </location>
</feature>
<feature type="domain" description="Cas1p 10 TM acyl transferase" evidence="10">
    <location>
        <begin position="1071"/>
        <end position="1207"/>
    </location>
</feature>
<feature type="compositionally biased region" description="Polar residues" evidence="8">
    <location>
        <begin position="1004"/>
        <end position="1026"/>
    </location>
</feature>
<evidence type="ECO:0000256" key="5">
    <source>
        <dbReference type="ARBA" id="ARBA00022989"/>
    </source>
</evidence>
<name>A0A8J4SZ19_9TREM</name>
<feature type="transmembrane region" description="Helical" evidence="9">
    <location>
        <begin position="1103"/>
        <end position="1121"/>
    </location>
</feature>
<keyword evidence="5 9" id="KW-1133">Transmembrane helix</keyword>
<feature type="transmembrane region" description="Helical" evidence="9">
    <location>
        <begin position="506"/>
        <end position="526"/>
    </location>
</feature>
<dbReference type="GO" id="GO:0005975">
    <property type="term" value="P:carbohydrate metabolic process"/>
    <property type="evidence" value="ECO:0007669"/>
    <property type="project" value="UniProtKB-ARBA"/>
</dbReference>
<comment type="caution">
    <text evidence="11">The sequence shown here is derived from an EMBL/GenBank/DDBJ whole genome shotgun (WGS) entry which is preliminary data.</text>
</comment>
<feature type="domain" description="Cas1p 10 TM acyl transferase" evidence="10">
    <location>
        <begin position="622"/>
        <end position="677"/>
    </location>
</feature>
<keyword evidence="4 9" id="KW-0812">Transmembrane</keyword>
<reference evidence="11" key="1">
    <citation type="submission" date="2019-05" db="EMBL/GenBank/DDBJ databases">
        <title>Annotation for the trematode Paragonimus heterotremus.</title>
        <authorList>
            <person name="Choi Y.-J."/>
        </authorList>
    </citation>
    <scope>NUCLEOTIDE SEQUENCE</scope>
    <source>
        <strain evidence="11">LC</strain>
    </source>
</reference>
<evidence type="ECO:0000313" key="11">
    <source>
        <dbReference type="EMBL" id="KAF5401981.1"/>
    </source>
</evidence>
<evidence type="ECO:0000256" key="7">
    <source>
        <dbReference type="ARBA" id="ARBA00023180"/>
    </source>
</evidence>
<dbReference type="InterPro" id="IPR012419">
    <property type="entry name" value="Cas1_AcylTrans_dom"/>
</dbReference>
<dbReference type="PANTHER" id="PTHR13533">
    <property type="entry name" value="N-ACETYLNEURAMINATE 9-O-ACETYLTRANSFERASE"/>
    <property type="match status" value="1"/>
</dbReference>
<organism evidence="11 12">
    <name type="scientific">Paragonimus heterotremus</name>
    <dbReference type="NCBI Taxonomy" id="100268"/>
    <lineage>
        <taxon>Eukaryota</taxon>
        <taxon>Metazoa</taxon>
        <taxon>Spiralia</taxon>
        <taxon>Lophotrochozoa</taxon>
        <taxon>Platyhelminthes</taxon>
        <taxon>Trematoda</taxon>
        <taxon>Digenea</taxon>
        <taxon>Plagiorchiida</taxon>
        <taxon>Troglotremata</taxon>
        <taxon>Troglotrematidae</taxon>
        <taxon>Paragonimus</taxon>
    </lineage>
</organism>
<evidence type="ECO:0000256" key="6">
    <source>
        <dbReference type="ARBA" id="ARBA00023136"/>
    </source>
</evidence>
<comment type="similarity">
    <text evidence="2">Belongs to the PC-esterase family. CASD1 subfamily.</text>
</comment>
<dbReference type="GO" id="GO:0016020">
    <property type="term" value="C:membrane"/>
    <property type="evidence" value="ECO:0007669"/>
    <property type="project" value="UniProtKB-SubCell"/>
</dbReference>
<feature type="transmembrane region" description="Helical" evidence="9">
    <location>
        <begin position="400"/>
        <end position="420"/>
    </location>
</feature>
<dbReference type="Pfam" id="PF07779">
    <property type="entry name" value="Cas1_AcylT"/>
    <property type="match status" value="4"/>
</dbReference>
<gene>
    <name evidence="11" type="ORF">PHET_04762</name>
</gene>
<feature type="transmembrane region" description="Helical" evidence="9">
    <location>
        <begin position="34"/>
        <end position="52"/>
    </location>
</feature>
<feature type="domain" description="Cas1p 10 TM acyl transferase" evidence="10">
    <location>
        <begin position="379"/>
        <end position="592"/>
    </location>
</feature>
<feature type="transmembrane region" description="Helical" evidence="9">
    <location>
        <begin position="1157"/>
        <end position="1180"/>
    </location>
</feature>
<feature type="region of interest" description="Disordered" evidence="8">
    <location>
        <begin position="722"/>
        <end position="762"/>
    </location>
</feature>
<accession>A0A8J4SZ19</accession>
<evidence type="ECO:0000256" key="1">
    <source>
        <dbReference type="ARBA" id="ARBA00004141"/>
    </source>
</evidence>
<dbReference type="AlphaFoldDB" id="A0A8J4SZ19"/>
<feature type="transmembrane region" description="Helical" evidence="9">
    <location>
        <begin position="474"/>
        <end position="494"/>
    </location>
</feature>
<evidence type="ECO:0000259" key="10">
    <source>
        <dbReference type="Pfam" id="PF07779"/>
    </source>
</evidence>
<sequence>MTAIPPAPRMNTMTNVHATHTIKTIFNFRNAKTFAFLIMLCFSIYHGVLMLIKPGGNLCKSLLSDGSAGPAGEWRPFGCMTHIYNTKDSKMCIKELASRGNWARLYFIGDSRLFTLFDAFTKHLNGSWTSGLRSQSNFTDVSLILKNEQSIVCFLRHDEITAETINLIAAWQSAPGASAFSEQNPIVNASLLSAGGSKLDDECLKRPPTHLVLSLGTATINRFNQSDIGLLDYQRSLEALARALSSMSLLRTVWMLQDPVAEGLLTPHHKSITNKAIDDYNNVAQKFLLGVPGVEVWRSNRLIAQRMGFPAVEWHCPEPSPVEVSDTSNIKEAAIVVDSVNKIPPCTQPPPLSDGFHVSPEAMYQNVQVLLNLYCNNQMKFEDGTCCRSAEPITPVQKRCFIFIALCLVLTALCFVYDNLLRSRLNYCFGFLTRLKGPRCFLASDGKPLLNHGGEQCAQSTGTTPSTTTLFQDFYELTVALSKFGLILIYFFVCDRTILFMKTNKGFTIMSFILPLTYIFVLGLFFSGPTKETRLNHFDITREWKGWMQVYFLIYHFTGSYRVVPLYLFTRYFVSAYLFLSGFGHFHYLWHQPMPNSVLRLLIPCHFSIRELYATTQAWWTVIHRYLDVMYRMNFFVLGLCFVMNRDYLFYYFMPLVSFWFTITMVLMLIFPRVSAYGVAATNNPVPTGGKSHSPAENRSLTSSYLPASDMPLFDQLVVSRSSDDYNPKSSPTSPQQTDRRPPILPALAPTLRPSQSQSNIDWRGHQKALSLGTGFDVRQWSELSAHGPLPPPPRRCLKKCKVTKSGPPWTEDLIRKAWSVIPTSSGPDCSNVRLSNTYCRSKLLSRHWCCCRLRLADMIILIKFALLITGIELLHISPTLFHAVFFSGPQRRLFQLNTTAPNPMEPYGDEAFRIDEFWFYRWSLDRYSVVYGMIFALLCEWARRVGYLNDSKSGDLGLPASTAEYIKHTSVTMPLTSSSSSDLLRTPEAQKFTFADEPRQPGFNVNTLHNPPQDQSGTSASHQTNHIGRSSINLDYTSRSSYQPRFSNIPFRTVDGGYGLLSKITCRRFTAIVLTICGFIGIGLSVLFVFKCDNRQLCAEVHVFLCLLPILSYILIRNCLGTLRRNHSVMFAWLGDISLELFIAQHHIWLSADGNGILVLLPGYPLLNLALTTFVFICVSCELHNLTQRLRRFLLPNKAFPCLRNLVLFGIIVHLITSSHEL</sequence>
<feature type="compositionally biased region" description="Polar residues" evidence="8">
    <location>
        <begin position="728"/>
        <end position="737"/>
    </location>
</feature>
<evidence type="ECO:0000256" key="4">
    <source>
        <dbReference type="ARBA" id="ARBA00022692"/>
    </source>
</evidence>
<evidence type="ECO:0000313" key="12">
    <source>
        <dbReference type="Proteomes" id="UP000748531"/>
    </source>
</evidence>
<dbReference type="GO" id="GO:0005794">
    <property type="term" value="C:Golgi apparatus"/>
    <property type="evidence" value="ECO:0007669"/>
    <property type="project" value="UniProtKB-ARBA"/>
</dbReference>
<feature type="transmembrane region" description="Helical" evidence="9">
    <location>
        <begin position="1200"/>
        <end position="1218"/>
    </location>
</feature>
<keyword evidence="12" id="KW-1185">Reference proteome</keyword>
<dbReference type="EMBL" id="LUCH01002107">
    <property type="protein sequence ID" value="KAF5401981.1"/>
    <property type="molecule type" value="Genomic_DNA"/>
</dbReference>
<dbReference type="GO" id="GO:0016740">
    <property type="term" value="F:transferase activity"/>
    <property type="evidence" value="ECO:0007669"/>
    <property type="project" value="UniProtKB-KW"/>
</dbReference>
<evidence type="ECO:0000256" key="2">
    <source>
        <dbReference type="ARBA" id="ARBA00010666"/>
    </source>
</evidence>
<feature type="domain" description="Cas1p 10 TM acyl transferase" evidence="10">
    <location>
        <begin position="857"/>
        <end position="960"/>
    </location>
</feature>
<dbReference type="PANTHER" id="PTHR13533:SF1">
    <property type="entry name" value="N-ACETYLNEURAMINATE 9-O-ACETYLTRANSFERASE"/>
    <property type="match status" value="1"/>
</dbReference>
<evidence type="ECO:0000256" key="3">
    <source>
        <dbReference type="ARBA" id="ARBA00022679"/>
    </source>
</evidence>
<dbReference type="OrthoDB" id="1932925at2759"/>
<proteinExistence type="inferred from homology"/>
<feature type="region of interest" description="Disordered" evidence="8">
    <location>
        <begin position="998"/>
        <end position="1026"/>
    </location>
</feature>